<dbReference type="GO" id="GO:0016757">
    <property type="term" value="F:glycosyltransferase activity"/>
    <property type="evidence" value="ECO:0007669"/>
    <property type="project" value="UniProtKB-KW"/>
</dbReference>
<dbReference type="PANTHER" id="PTHR47505">
    <property type="entry name" value="DNA UTILIZATION PROTEIN YHGH"/>
    <property type="match status" value="1"/>
</dbReference>
<organism evidence="3 4">
    <name type="scientific">Tenacibaculum finnmarkense genomovar ulcerans</name>
    <dbReference type="NCBI Taxonomy" id="2781388"/>
    <lineage>
        <taxon>Bacteria</taxon>
        <taxon>Pseudomonadati</taxon>
        <taxon>Bacteroidota</taxon>
        <taxon>Flavobacteriia</taxon>
        <taxon>Flavobacteriales</taxon>
        <taxon>Flavobacteriaceae</taxon>
        <taxon>Tenacibaculum</taxon>
        <taxon>Tenacibaculum finnmarkense</taxon>
    </lineage>
</organism>
<dbReference type="Gene3D" id="3.40.50.2020">
    <property type="match status" value="1"/>
</dbReference>
<feature type="domain" description="Phosphoribosyltransferase" evidence="2">
    <location>
        <begin position="164"/>
        <end position="226"/>
    </location>
</feature>
<evidence type="ECO:0000313" key="3">
    <source>
        <dbReference type="EMBL" id="SOU88251.1"/>
    </source>
</evidence>
<dbReference type="CDD" id="cd06223">
    <property type="entry name" value="PRTases_typeI"/>
    <property type="match status" value="1"/>
</dbReference>
<dbReference type="PANTHER" id="PTHR47505:SF1">
    <property type="entry name" value="DNA UTILIZATION PROTEIN YHGH"/>
    <property type="match status" value="1"/>
</dbReference>
<dbReference type="InterPro" id="IPR051910">
    <property type="entry name" value="ComF/GntX_DNA_util-trans"/>
</dbReference>
<protein>
    <submittedName>
        <fullName evidence="3">Amidophosphoribosyltransferase</fullName>
    </submittedName>
</protein>
<dbReference type="InterPro" id="IPR000836">
    <property type="entry name" value="PRTase_dom"/>
</dbReference>
<evidence type="ECO:0000256" key="1">
    <source>
        <dbReference type="ARBA" id="ARBA00008007"/>
    </source>
</evidence>
<dbReference type="Pfam" id="PF00156">
    <property type="entry name" value="Pribosyltran"/>
    <property type="match status" value="1"/>
</dbReference>
<keyword evidence="3" id="KW-0808">Transferase</keyword>
<dbReference type="Proteomes" id="UP000490060">
    <property type="component" value="Unassembled WGS sequence"/>
</dbReference>
<reference evidence="3 4" key="1">
    <citation type="submission" date="2017-11" db="EMBL/GenBank/DDBJ databases">
        <authorList>
            <person name="Duchaud E."/>
        </authorList>
    </citation>
    <scope>NUCLEOTIDE SEQUENCE [LARGE SCALE GENOMIC DNA]</scope>
    <source>
        <strain evidence="3 4">TNO010</strain>
    </source>
</reference>
<sequence length="230" mass="26485">MQNLKDIFYLFYPNLCINCATTLLQSETYLCTVCSNKLPIIENNQYVNNSLLAPFYGKILVKNVRSFLYYQKKGVTQKVIQELKYKNQPEIGRFIGNWFGENLKESGVFKEVDYIIPVPLHQTKLKKRGYNQLTEFGKTLSVLLNATYKPDFLIKTTIAKTQTTKLRFERFYNIKTAFELTDVKVFEGKHVLLIDDVLTTGATLVACCEELLKTKNISISIATIAYTKKE</sequence>
<dbReference type="EMBL" id="OENE01000007">
    <property type="protein sequence ID" value="SOU88251.1"/>
    <property type="molecule type" value="Genomic_DNA"/>
</dbReference>
<dbReference type="InterPro" id="IPR029057">
    <property type="entry name" value="PRTase-like"/>
</dbReference>
<evidence type="ECO:0000259" key="2">
    <source>
        <dbReference type="Pfam" id="PF00156"/>
    </source>
</evidence>
<evidence type="ECO:0000313" key="4">
    <source>
        <dbReference type="Proteomes" id="UP000490060"/>
    </source>
</evidence>
<dbReference type="GeneID" id="86818004"/>
<dbReference type="RefSeq" id="WP_058886043.1">
    <property type="nucleotide sequence ID" value="NZ_JAJHTM010000001.1"/>
</dbReference>
<comment type="similarity">
    <text evidence="1">Belongs to the ComF/GntX family.</text>
</comment>
<dbReference type="AlphaFoldDB" id="A0A2I2M6S2"/>
<accession>A0A2I2M6S2</accession>
<gene>
    <name evidence="3" type="ORF">TNO010_150202</name>
</gene>
<name>A0A2I2M6S2_9FLAO</name>
<proteinExistence type="inferred from homology"/>
<dbReference type="SUPFAM" id="SSF53271">
    <property type="entry name" value="PRTase-like"/>
    <property type="match status" value="1"/>
</dbReference>
<keyword evidence="3" id="KW-0328">Glycosyltransferase</keyword>